<keyword evidence="3" id="KW-1185">Reference proteome</keyword>
<accession>A0A1I0WVS9</accession>
<dbReference type="InterPro" id="IPR052018">
    <property type="entry name" value="PHP_domain"/>
</dbReference>
<dbReference type="GO" id="GO:0004534">
    <property type="term" value="F:5'-3' RNA exonuclease activity"/>
    <property type="evidence" value="ECO:0007669"/>
    <property type="project" value="TreeGrafter"/>
</dbReference>
<dbReference type="Pfam" id="PF02811">
    <property type="entry name" value="PHP"/>
    <property type="match status" value="1"/>
</dbReference>
<evidence type="ECO:0000313" key="2">
    <source>
        <dbReference type="EMBL" id="SFA92136.1"/>
    </source>
</evidence>
<sequence>MKIDLHTHSNKSDGILSPKELVHLAKNQGVDILALTDHDTVAGVTEAVEEGKNINLRVIPGIELSTQYRESTVHILGYFTDESYKDENLINFLKDLELHRISRGKKIVENLKTYFDIDLDFEKVLKESKGVLARPHIAKAIIDAGYNYTFDKIFDKLLGNNSPAYVPNKKVSTLEGINLLKKYGCVTSFAHPVLIKKHYLEEIANLPFDCLEGFYYKNSSGDERRFINLSKKSNKGLTCGSDFHGHGKGDTKHGYVGCMNVPLEYISSFLEMLDK</sequence>
<dbReference type="PANTHER" id="PTHR42924:SF3">
    <property type="entry name" value="POLYMERASE_HISTIDINOL PHOSPHATASE N-TERMINAL DOMAIN-CONTAINING PROTEIN"/>
    <property type="match status" value="1"/>
</dbReference>
<dbReference type="Gene3D" id="3.20.20.140">
    <property type="entry name" value="Metal-dependent hydrolases"/>
    <property type="match status" value="1"/>
</dbReference>
<protein>
    <recommendedName>
        <fullName evidence="1">Polymerase/histidinol phosphatase N-terminal domain-containing protein</fullName>
    </recommendedName>
</protein>
<dbReference type="AlphaFoldDB" id="A0A1I0WVS9"/>
<dbReference type="SMART" id="SM00481">
    <property type="entry name" value="POLIIIAc"/>
    <property type="match status" value="1"/>
</dbReference>
<feature type="domain" description="Polymerase/histidinol phosphatase N-terminal" evidence="1">
    <location>
        <begin position="3"/>
        <end position="68"/>
    </location>
</feature>
<dbReference type="Proteomes" id="UP000198619">
    <property type="component" value="Unassembled WGS sequence"/>
</dbReference>
<dbReference type="SUPFAM" id="SSF89550">
    <property type="entry name" value="PHP domain-like"/>
    <property type="match status" value="1"/>
</dbReference>
<dbReference type="InterPro" id="IPR004013">
    <property type="entry name" value="PHP_dom"/>
</dbReference>
<proteinExistence type="predicted"/>
<dbReference type="InterPro" id="IPR016195">
    <property type="entry name" value="Pol/histidinol_Pase-like"/>
</dbReference>
<gene>
    <name evidence="2" type="ORF">SAMN04488528_100659</name>
</gene>
<dbReference type="EMBL" id="FOKI01000006">
    <property type="protein sequence ID" value="SFA92136.1"/>
    <property type="molecule type" value="Genomic_DNA"/>
</dbReference>
<dbReference type="PANTHER" id="PTHR42924">
    <property type="entry name" value="EXONUCLEASE"/>
    <property type="match status" value="1"/>
</dbReference>
<dbReference type="GO" id="GO:0035312">
    <property type="term" value="F:5'-3' DNA exonuclease activity"/>
    <property type="evidence" value="ECO:0007669"/>
    <property type="project" value="TreeGrafter"/>
</dbReference>
<dbReference type="RefSeq" id="WP_341465744.1">
    <property type="nucleotide sequence ID" value="NZ_FOKI01000006.1"/>
</dbReference>
<name>A0A1I0WVS9_9CLOT</name>
<reference evidence="2 3" key="1">
    <citation type="submission" date="2016-10" db="EMBL/GenBank/DDBJ databases">
        <authorList>
            <person name="de Groot N.N."/>
        </authorList>
    </citation>
    <scope>NUCLEOTIDE SEQUENCE [LARGE SCALE GENOMIC DNA]</scope>
    <source>
        <strain evidence="2 3">DSM 12271</strain>
    </source>
</reference>
<evidence type="ECO:0000313" key="3">
    <source>
        <dbReference type="Proteomes" id="UP000198619"/>
    </source>
</evidence>
<dbReference type="InterPro" id="IPR003141">
    <property type="entry name" value="Pol/His_phosphatase_N"/>
</dbReference>
<dbReference type="CDD" id="cd07438">
    <property type="entry name" value="PHP_HisPPase_AMP"/>
    <property type="match status" value="1"/>
</dbReference>
<dbReference type="Gene3D" id="1.10.150.650">
    <property type="match status" value="1"/>
</dbReference>
<organism evidence="2 3">
    <name type="scientific">Clostridium frigidicarnis</name>
    <dbReference type="NCBI Taxonomy" id="84698"/>
    <lineage>
        <taxon>Bacteria</taxon>
        <taxon>Bacillati</taxon>
        <taxon>Bacillota</taxon>
        <taxon>Clostridia</taxon>
        <taxon>Eubacteriales</taxon>
        <taxon>Clostridiaceae</taxon>
        <taxon>Clostridium</taxon>
    </lineage>
</organism>
<dbReference type="STRING" id="84698.SAMN04488528_100659"/>
<evidence type="ECO:0000259" key="1">
    <source>
        <dbReference type="SMART" id="SM00481"/>
    </source>
</evidence>